<protein>
    <submittedName>
        <fullName evidence="1">Uncharacterized protein</fullName>
    </submittedName>
</protein>
<dbReference type="EMBL" id="LGST01000002">
    <property type="protein sequence ID" value="KNE02816.1"/>
    <property type="molecule type" value="Genomic_DNA"/>
</dbReference>
<accession>A0A0L0P9P8</accession>
<name>A0A0L0P9P8_CANAR</name>
<dbReference type="VEuPathDB" id="FungiDB:QG37_00194"/>
<evidence type="ECO:0000313" key="1">
    <source>
        <dbReference type="EMBL" id="KNE02816.1"/>
    </source>
</evidence>
<sequence>MKRSIPQQQRILDNSFAKETLSGQFCDQRECCLMAAKGSIKEKAQTVLSNQKRHEVRGKGKKVQKTDYGLYGQETSSMNLPLKC</sequence>
<dbReference type="AlphaFoldDB" id="A0A0L0P9P8"/>
<dbReference type="Proteomes" id="UP000037122">
    <property type="component" value="Unassembled WGS sequence"/>
</dbReference>
<evidence type="ECO:0000313" key="2">
    <source>
        <dbReference type="Proteomes" id="UP000037122"/>
    </source>
</evidence>
<proteinExistence type="predicted"/>
<comment type="caution">
    <text evidence="1">The sequence shown here is derived from an EMBL/GenBank/DDBJ whole genome shotgun (WGS) entry which is preliminary data.</text>
</comment>
<reference evidence="2" key="1">
    <citation type="journal article" date="2015" name="BMC Genomics">
        <title>Draft genome of a commonly misdiagnosed multidrug resistant pathogen Candida auris.</title>
        <authorList>
            <person name="Chatterjee S."/>
            <person name="Alampalli S.V."/>
            <person name="Nageshan R.K."/>
            <person name="Chettiar S.T."/>
            <person name="Joshi S."/>
            <person name="Tatu U.S."/>
        </authorList>
    </citation>
    <scope>NUCLEOTIDE SEQUENCE [LARGE SCALE GENOMIC DNA]</scope>
    <source>
        <strain evidence="2">6684</strain>
    </source>
</reference>
<organism evidence="1 2">
    <name type="scientific">Candidozyma auris</name>
    <name type="common">Yeast</name>
    <name type="synonym">Candida auris</name>
    <dbReference type="NCBI Taxonomy" id="498019"/>
    <lineage>
        <taxon>Eukaryota</taxon>
        <taxon>Fungi</taxon>
        <taxon>Dikarya</taxon>
        <taxon>Ascomycota</taxon>
        <taxon>Saccharomycotina</taxon>
        <taxon>Pichiomycetes</taxon>
        <taxon>Metschnikowiaceae</taxon>
        <taxon>Candidozyma</taxon>
    </lineage>
</organism>
<gene>
    <name evidence="1" type="ORF">QG37_00194</name>
</gene>